<evidence type="ECO:0000256" key="13">
    <source>
        <dbReference type="RuleBase" id="RU000406"/>
    </source>
</evidence>
<dbReference type="OrthoDB" id="10019596at2759"/>
<evidence type="ECO:0000256" key="2">
    <source>
        <dbReference type="ARBA" id="ARBA00004613"/>
    </source>
</evidence>
<dbReference type="PRINTS" id="PR00276">
    <property type="entry name" value="INSULINFAMLY"/>
</dbReference>
<dbReference type="InterPro" id="IPR036438">
    <property type="entry name" value="Insulin-like_sf"/>
</dbReference>
<evidence type="ECO:0000256" key="8">
    <source>
        <dbReference type="ARBA" id="ARBA00022685"/>
    </source>
</evidence>
<evidence type="ECO:0000256" key="3">
    <source>
        <dbReference type="ARBA" id="ARBA00009034"/>
    </source>
</evidence>
<comment type="function">
    <text evidence="1">Insulin decreases blood glucose concentration. It increases cell permeability to monosaccharides, amino acids and fatty acids. It accelerates glycolysis, the pentose phosphate cycle, and glycogen synthesis in liver.</text>
</comment>
<dbReference type="CDD" id="cd04367">
    <property type="entry name" value="IlGF_insulin_like"/>
    <property type="match status" value="1"/>
</dbReference>
<comment type="subunit">
    <text evidence="4">Heterodimer of a B chain and an A chain linked by two disulfide bonds.</text>
</comment>
<dbReference type="PANTHER" id="PTHR11454">
    <property type="entry name" value="INSULIN/INSULIN GROWTH FACTOR"/>
    <property type="match status" value="1"/>
</dbReference>
<dbReference type="Proteomes" id="UP000261600">
    <property type="component" value="Unplaced"/>
</dbReference>
<feature type="domain" description="Insulin-like" evidence="15">
    <location>
        <begin position="29"/>
        <end position="114"/>
    </location>
</feature>
<dbReference type="SMART" id="SM00078">
    <property type="entry name" value="IlGF"/>
    <property type="match status" value="1"/>
</dbReference>
<comment type="subcellular location">
    <subcellularLocation>
        <location evidence="2 13">Secreted</location>
    </subcellularLocation>
</comment>
<dbReference type="InterPro" id="IPR016179">
    <property type="entry name" value="Insulin-like"/>
</dbReference>
<name>A0A3Q3KDW5_MONAL</name>
<evidence type="ECO:0000256" key="7">
    <source>
        <dbReference type="ARBA" id="ARBA00022526"/>
    </source>
</evidence>
<keyword evidence="12" id="KW-0119">Carbohydrate metabolism</keyword>
<evidence type="ECO:0000256" key="11">
    <source>
        <dbReference type="ARBA" id="ARBA00023157"/>
    </source>
</evidence>
<accession>A0A3Q3KDW5</accession>
<evidence type="ECO:0000256" key="1">
    <source>
        <dbReference type="ARBA" id="ARBA00002985"/>
    </source>
</evidence>
<dbReference type="InterPro" id="IPR004825">
    <property type="entry name" value="Insulin"/>
</dbReference>
<organism evidence="16 17">
    <name type="scientific">Monopterus albus</name>
    <name type="common">Swamp eel</name>
    <dbReference type="NCBI Taxonomy" id="43700"/>
    <lineage>
        <taxon>Eukaryota</taxon>
        <taxon>Metazoa</taxon>
        <taxon>Chordata</taxon>
        <taxon>Craniata</taxon>
        <taxon>Vertebrata</taxon>
        <taxon>Euteleostomi</taxon>
        <taxon>Actinopterygii</taxon>
        <taxon>Neopterygii</taxon>
        <taxon>Teleostei</taxon>
        <taxon>Neoteleostei</taxon>
        <taxon>Acanthomorphata</taxon>
        <taxon>Anabantaria</taxon>
        <taxon>Synbranchiformes</taxon>
        <taxon>Synbranchidae</taxon>
        <taxon>Monopterus</taxon>
    </lineage>
</organism>
<dbReference type="PROSITE" id="PS00262">
    <property type="entry name" value="INSULIN"/>
    <property type="match status" value="1"/>
</dbReference>
<dbReference type="InterPro" id="IPR022352">
    <property type="entry name" value="Ins/IGF/rlx"/>
</dbReference>
<dbReference type="GO" id="GO:0005179">
    <property type="term" value="F:hormone activity"/>
    <property type="evidence" value="ECO:0007669"/>
    <property type="project" value="UniProtKB-KW"/>
</dbReference>
<evidence type="ECO:0000256" key="4">
    <source>
        <dbReference type="ARBA" id="ARBA00011207"/>
    </source>
</evidence>
<keyword evidence="11" id="KW-1015">Disulfide bond</keyword>
<keyword evidence="17" id="KW-1185">Reference proteome</keyword>
<keyword evidence="7" id="KW-0313">Glucose metabolism</keyword>
<dbReference type="FunFam" id="1.10.100.10:FF:000003">
    <property type="entry name" value="Insulin"/>
    <property type="match status" value="1"/>
</dbReference>
<evidence type="ECO:0000256" key="6">
    <source>
        <dbReference type="ARBA" id="ARBA00022525"/>
    </source>
</evidence>
<feature type="chain" id="PRO_5018782602" description="Insulin" evidence="14">
    <location>
        <begin position="25"/>
        <end position="115"/>
    </location>
</feature>
<evidence type="ECO:0000256" key="9">
    <source>
        <dbReference type="ARBA" id="ARBA00022702"/>
    </source>
</evidence>
<sequence length="115" mass="12725">MAALWLQSVSLLVLLIVSWPGSQALSPPHHWCGSHLVEALYRVCGDSGFYNTKRDIDPLLSFLFPEVGRTTAAGGENEVAEFTFKDQMVTMVKRGIVEECCLNPCTTSVLKNYCN</sequence>
<reference evidence="16" key="1">
    <citation type="submission" date="2025-08" db="UniProtKB">
        <authorList>
            <consortium name="Ensembl"/>
        </authorList>
    </citation>
    <scope>IDENTIFICATION</scope>
</reference>
<keyword evidence="8" id="KW-0165">Cleavage on pair of basic residues</keyword>
<keyword evidence="9" id="KW-0372">Hormone</keyword>
<dbReference type="GeneID" id="109952337"/>
<reference evidence="16" key="2">
    <citation type="submission" date="2025-09" db="UniProtKB">
        <authorList>
            <consortium name="Ensembl"/>
        </authorList>
    </citation>
    <scope>IDENTIFICATION</scope>
</reference>
<comment type="similarity">
    <text evidence="3 13">Belongs to the insulin family.</text>
</comment>
<keyword evidence="10 14" id="KW-0732">Signal</keyword>
<proteinExistence type="inferred from homology"/>
<evidence type="ECO:0000259" key="15">
    <source>
        <dbReference type="SMART" id="SM00078"/>
    </source>
</evidence>
<evidence type="ECO:0000256" key="14">
    <source>
        <dbReference type="SAM" id="SignalP"/>
    </source>
</evidence>
<dbReference type="GO" id="GO:0006006">
    <property type="term" value="P:glucose metabolic process"/>
    <property type="evidence" value="ECO:0007669"/>
    <property type="project" value="UniProtKB-KW"/>
</dbReference>
<dbReference type="Ensembl" id="ENSMALT00000033049.1">
    <property type="protein sequence ID" value="ENSMALP00000032489.1"/>
    <property type="gene ID" value="ENSMALG00000022377.1"/>
</dbReference>
<evidence type="ECO:0000256" key="5">
    <source>
        <dbReference type="ARBA" id="ARBA00020180"/>
    </source>
</evidence>
<dbReference type="InterPro" id="IPR022353">
    <property type="entry name" value="Insulin_CS"/>
</dbReference>
<protein>
    <recommendedName>
        <fullName evidence="5">Insulin</fullName>
    </recommendedName>
</protein>
<dbReference type="PANTHER" id="PTHR11454:SF9">
    <property type="entry name" value="INSULIN"/>
    <property type="match status" value="1"/>
</dbReference>
<keyword evidence="6 13" id="KW-0964">Secreted</keyword>
<dbReference type="Gene3D" id="1.10.100.10">
    <property type="entry name" value="Insulin-like"/>
    <property type="match status" value="1"/>
</dbReference>
<dbReference type="STRING" id="43700.ENSMALP00000032489"/>
<evidence type="ECO:0000313" key="17">
    <source>
        <dbReference type="Proteomes" id="UP000261600"/>
    </source>
</evidence>
<evidence type="ECO:0000313" key="16">
    <source>
        <dbReference type="Ensembl" id="ENSMALP00000032489.1"/>
    </source>
</evidence>
<dbReference type="AlphaFoldDB" id="A0A3Q3KDW5"/>
<dbReference type="Pfam" id="PF00049">
    <property type="entry name" value="Insulin"/>
    <property type="match status" value="1"/>
</dbReference>
<dbReference type="GO" id="GO:0005615">
    <property type="term" value="C:extracellular space"/>
    <property type="evidence" value="ECO:0007669"/>
    <property type="project" value="TreeGrafter"/>
</dbReference>
<dbReference type="RefSeq" id="XP_020443020.1">
    <property type="nucleotide sequence ID" value="XM_020587364.1"/>
</dbReference>
<feature type="signal peptide" evidence="14">
    <location>
        <begin position="1"/>
        <end position="24"/>
    </location>
</feature>
<dbReference type="KEGG" id="malb:109952337"/>
<dbReference type="SUPFAM" id="SSF56994">
    <property type="entry name" value="Insulin-like"/>
    <property type="match status" value="1"/>
</dbReference>
<evidence type="ECO:0000256" key="12">
    <source>
        <dbReference type="ARBA" id="ARBA00023277"/>
    </source>
</evidence>
<evidence type="ECO:0000256" key="10">
    <source>
        <dbReference type="ARBA" id="ARBA00022729"/>
    </source>
</evidence>